<dbReference type="EMBL" id="AP022587">
    <property type="protein sequence ID" value="BBY22978.1"/>
    <property type="molecule type" value="Genomic_DNA"/>
</dbReference>
<keyword evidence="2" id="KW-1133">Transmembrane helix</keyword>
<evidence type="ECO:0000256" key="1">
    <source>
        <dbReference type="SAM" id="MobiDB-lite"/>
    </source>
</evidence>
<organism evidence="3 4">
    <name type="scientific">Mycobacterium stomatepiae</name>
    <dbReference type="NCBI Taxonomy" id="470076"/>
    <lineage>
        <taxon>Bacteria</taxon>
        <taxon>Bacillati</taxon>
        <taxon>Actinomycetota</taxon>
        <taxon>Actinomycetes</taxon>
        <taxon>Mycobacteriales</taxon>
        <taxon>Mycobacteriaceae</taxon>
        <taxon>Mycobacterium</taxon>
        <taxon>Mycobacterium simiae complex</taxon>
    </lineage>
</organism>
<dbReference type="AlphaFoldDB" id="A0A7I7Q9H8"/>
<feature type="transmembrane region" description="Helical" evidence="2">
    <location>
        <begin position="117"/>
        <end position="140"/>
    </location>
</feature>
<dbReference type="RefSeq" id="WP_163790844.1">
    <property type="nucleotide sequence ID" value="NZ_AP022587.1"/>
</dbReference>
<evidence type="ECO:0000313" key="4">
    <source>
        <dbReference type="Proteomes" id="UP000467130"/>
    </source>
</evidence>
<keyword evidence="2" id="KW-0812">Transmembrane</keyword>
<reference evidence="3 4" key="1">
    <citation type="journal article" date="2019" name="Emerg. Microbes Infect.">
        <title>Comprehensive subspecies identification of 175 nontuberculous mycobacteria species based on 7547 genomic profiles.</title>
        <authorList>
            <person name="Matsumoto Y."/>
            <person name="Kinjo T."/>
            <person name="Motooka D."/>
            <person name="Nabeya D."/>
            <person name="Jung N."/>
            <person name="Uechi K."/>
            <person name="Horii T."/>
            <person name="Iida T."/>
            <person name="Fujita J."/>
            <person name="Nakamura S."/>
        </authorList>
    </citation>
    <scope>NUCLEOTIDE SEQUENCE [LARGE SCALE GENOMIC DNA]</scope>
    <source>
        <strain evidence="3 4">JCM 17783</strain>
    </source>
</reference>
<sequence>MADKRVEHDHATNPGTQPFVPDFEDTGTRGFVPDFTDTGEHSVPFVPNFDDTGSHPISFAALKPDKAEGKSAANAEDKDATKTPAAEPSDSETDSGGLPVQSVTVPGRYQYLKWWKLVLVILGVWAATAEVGLSLFYWWYHTIDKTPAVYMALVYVVACTVAGVMLAMVQGRPLIAALSIAVMSGPFASLAAAAPLYGYYYCAHTHRCLVGVIPY</sequence>
<evidence type="ECO:0000256" key="2">
    <source>
        <dbReference type="SAM" id="Phobius"/>
    </source>
</evidence>
<evidence type="ECO:0008006" key="5">
    <source>
        <dbReference type="Google" id="ProtNLM"/>
    </source>
</evidence>
<feature type="compositionally biased region" description="Basic and acidic residues" evidence="1">
    <location>
        <begin position="63"/>
        <end position="81"/>
    </location>
</feature>
<keyword evidence="4" id="KW-1185">Reference proteome</keyword>
<feature type="region of interest" description="Disordered" evidence="1">
    <location>
        <begin position="1"/>
        <end position="99"/>
    </location>
</feature>
<gene>
    <name evidence="3" type="ORF">MSTO_31830</name>
</gene>
<evidence type="ECO:0000313" key="3">
    <source>
        <dbReference type="EMBL" id="BBY22978.1"/>
    </source>
</evidence>
<name>A0A7I7Q9H8_9MYCO</name>
<proteinExistence type="predicted"/>
<dbReference type="Proteomes" id="UP000467130">
    <property type="component" value="Chromosome"/>
</dbReference>
<protein>
    <recommendedName>
        <fullName evidence="5">Transmembrane protein</fullName>
    </recommendedName>
</protein>
<keyword evidence="2" id="KW-0472">Membrane</keyword>
<dbReference type="KEGG" id="msto:MSTO_31830"/>
<feature type="transmembrane region" description="Helical" evidence="2">
    <location>
        <begin position="174"/>
        <end position="200"/>
    </location>
</feature>
<accession>A0A7I7Q9H8</accession>
<feature type="compositionally biased region" description="Basic and acidic residues" evidence="1">
    <location>
        <begin position="1"/>
        <end position="11"/>
    </location>
</feature>
<feature type="transmembrane region" description="Helical" evidence="2">
    <location>
        <begin position="146"/>
        <end position="167"/>
    </location>
</feature>